<gene>
    <name evidence="2" type="ORF">DC363_03830</name>
</gene>
<dbReference type="AlphaFoldDB" id="A0A2T7G035"/>
<dbReference type="Gene3D" id="3.40.30.10">
    <property type="entry name" value="Glutaredoxin"/>
    <property type="match status" value="1"/>
</dbReference>
<accession>A0A2T7G035</accession>
<dbReference type="InterPro" id="IPR004045">
    <property type="entry name" value="Glutathione_S-Trfase_N"/>
</dbReference>
<dbReference type="InterPro" id="IPR036282">
    <property type="entry name" value="Glutathione-S-Trfase_C_sf"/>
</dbReference>
<dbReference type="Pfam" id="PF13410">
    <property type="entry name" value="GST_C_2"/>
    <property type="match status" value="1"/>
</dbReference>
<dbReference type="PANTHER" id="PTHR43968">
    <property type="match status" value="1"/>
</dbReference>
<dbReference type="SUPFAM" id="SSF47616">
    <property type="entry name" value="GST C-terminal domain-like"/>
    <property type="match status" value="1"/>
</dbReference>
<dbReference type="GO" id="GO:0005737">
    <property type="term" value="C:cytoplasm"/>
    <property type="evidence" value="ECO:0007669"/>
    <property type="project" value="TreeGrafter"/>
</dbReference>
<dbReference type="Proteomes" id="UP000244817">
    <property type="component" value="Unassembled WGS sequence"/>
</dbReference>
<reference evidence="2 3" key="1">
    <citation type="submission" date="2018-04" db="EMBL/GenBank/DDBJ databases">
        <title>Pelagivirga bohaiensis gen. nov., sp. nov., a bacterium isolated from the Bohai Sea.</title>
        <authorList>
            <person name="Ji X."/>
        </authorList>
    </citation>
    <scope>NUCLEOTIDE SEQUENCE [LARGE SCALE GENOMIC DNA]</scope>
    <source>
        <strain evidence="2 3">BH-SD16</strain>
    </source>
</reference>
<keyword evidence="2" id="KW-0808">Transferase</keyword>
<evidence type="ECO:0000313" key="2">
    <source>
        <dbReference type="EMBL" id="PVA07765.1"/>
    </source>
</evidence>
<dbReference type="PANTHER" id="PTHR43968:SF6">
    <property type="entry name" value="GLUTATHIONE S-TRANSFERASE OMEGA"/>
    <property type="match status" value="1"/>
</dbReference>
<evidence type="ECO:0000313" key="3">
    <source>
        <dbReference type="Proteomes" id="UP000244817"/>
    </source>
</evidence>
<dbReference type="CDD" id="cd03196">
    <property type="entry name" value="GST_C_5"/>
    <property type="match status" value="1"/>
</dbReference>
<proteinExistence type="predicted"/>
<dbReference type="GO" id="GO:0016740">
    <property type="term" value="F:transferase activity"/>
    <property type="evidence" value="ECO:0007669"/>
    <property type="project" value="UniProtKB-KW"/>
</dbReference>
<dbReference type="Pfam" id="PF13417">
    <property type="entry name" value="GST_N_3"/>
    <property type="match status" value="1"/>
</dbReference>
<dbReference type="Gene3D" id="1.20.1050.10">
    <property type="match status" value="1"/>
</dbReference>
<dbReference type="PROSITE" id="PS50404">
    <property type="entry name" value="GST_NTER"/>
    <property type="match status" value="1"/>
</dbReference>
<comment type="caution">
    <text evidence="2">The sequence shown here is derived from an EMBL/GenBank/DDBJ whole genome shotgun (WGS) entry which is preliminary data.</text>
</comment>
<dbReference type="EMBL" id="QCYG01000002">
    <property type="protein sequence ID" value="PVA07765.1"/>
    <property type="molecule type" value="Genomic_DNA"/>
</dbReference>
<dbReference type="InterPro" id="IPR036249">
    <property type="entry name" value="Thioredoxin-like_sf"/>
</dbReference>
<dbReference type="InterPro" id="IPR050983">
    <property type="entry name" value="GST_Omega/HSP26"/>
</dbReference>
<dbReference type="OrthoDB" id="9813092at2"/>
<name>A0A2T7G035_9RHOB</name>
<protein>
    <submittedName>
        <fullName evidence="2">Glutathione S-transferase</fullName>
    </submittedName>
</protein>
<dbReference type="SUPFAM" id="SSF52833">
    <property type="entry name" value="Thioredoxin-like"/>
    <property type="match status" value="1"/>
</dbReference>
<feature type="domain" description="GST N-terminal" evidence="1">
    <location>
        <begin position="2"/>
        <end position="79"/>
    </location>
</feature>
<evidence type="ECO:0000259" key="1">
    <source>
        <dbReference type="PROSITE" id="PS50404"/>
    </source>
</evidence>
<organism evidence="2 3">
    <name type="scientific">Thalassorhabdomicrobium marinisediminis</name>
    <dbReference type="NCBI Taxonomy" id="2170577"/>
    <lineage>
        <taxon>Bacteria</taxon>
        <taxon>Pseudomonadati</taxon>
        <taxon>Pseudomonadota</taxon>
        <taxon>Alphaproteobacteria</taxon>
        <taxon>Rhodobacterales</taxon>
        <taxon>Paracoccaceae</taxon>
        <taxon>Thalassorhabdomicrobium</taxon>
    </lineage>
</organism>
<dbReference type="RefSeq" id="WP_108639807.1">
    <property type="nucleotide sequence ID" value="NZ_QCYG01000002.1"/>
</dbReference>
<sequence length="209" mass="23259">MPTPILYSFRRCPYAMRARLAIASSGVTVHLREVVLRDKPQAMLDASPKGTVPVLVAETVVDESLDIMHWALRQSDPEGLLQVRPDAAAALIAESDGPFKTALDRTKYAVRYPDLDPAESRAAAAAFVAKLDAQLDGKPWLFGERPSLADLAILPFVRQFAHTDLDWWTAQPFAYAQAWLAAFKESDRFRAVMTKYTPWKEGDAVVLFP</sequence>
<keyword evidence="3" id="KW-1185">Reference proteome</keyword>